<dbReference type="CDD" id="cd06262">
    <property type="entry name" value="metallo-hydrolase-like_MBL-fold"/>
    <property type="match status" value="1"/>
</dbReference>
<dbReference type="AlphaFoldDB" id="A0ABD5S5S9"/>
<evidence type="ECO:0000256" key="4">
    <source>
        <dbReference type="ARBA" id="ARBA00022833"/>
    </source>
</evidence>
<dbReference type="PANTHER" id="PTHR46233:SF3">
    <property type="entry name" value="HYDROXYACYLGLUTATHIONE HYDROLASE GLOC"/>
    <property type="match status" value="1"/>
</dbReference>
<keyword evidence="4" id="KW-0862">Zinc</keyword>
<reference evidence="6 7" key="1">
    <citation type="journal article" date="2019" name="Int. J. Syst. Evol. Microbiol.">
        <title>The Global Catalogue of Microorganisms (GCM) 10K type strain sequencing project: providing services to taxonomists for standard genome sequencing and annotation.</title>
        <authorList>
            <consortium name="The Broad Institute Genomics Platform"/>
            <consortium name="The Broad Institute Genome Sequencing Center for Infectious Disease"/>
            <person name="Wu L."/>
            <person name="Ma J."/>
        </authorList>
    </citation>
    <scope>NUCLEOTIDE SEQUENCE [LARGE SCALE GENOMIC DNA]</scope>
    <source>
        <strain evidence="6 7">NBRC 111368</strain>
    </source>
</reference>
<gene>
    <name evidence="6" type="ORF">ACFQE1_21495</name>
</gene>
<dbReference type="InterPro" id="IPR036866">
    <property type="entry name" value="RibonucZ/Hydroxyglut_hydro"/>
</dbReference>
<evidence type="ECO:0000256" key="1">
    <source>
        <dbReference type="ARBA" id="ARBA00001947"/>
    </source>
</evidence>
<evidence type="ECO:0000313" key="6">
    <source>
        <dbReference type="EMBL" id="MFC6726902.1"/>
    </source>
</evidence>
<evidence type="ECO:0000313" key="7">
    <source>
        <dbReference type="Proteomes" id="UP001596328"/>
    </source>
</evidence>
<proteinExistence type="predicted"/>
<keyword evidence="3" id="KW-0378">Hydrolase</keyword>
<dbReference type="SUPFAM" id="SSF56281">
    <property type="entry name" value="Metallo-hydrolase/oxidoreductase"/>
    <property type="match status" value="1"/>
</dbReference>
<evidence type="ECO:0000256" key="2">
    <source>
        <dbReference type="ARBA" id="ARBA00022723"/>
    </source>
</evidence>
<accession>A0ABD5S5S9</accession>
<dbReference type="GO" id="GO:0016787">
    <property type="term" value="F:hydrolase activity"/>
    <property type="evidence" value="ECO:0007669"/>
    <property type="project" value="UniProtKB-KW"/>
</dbReference>
<dbReference type="SMART" id="SM00849">
    <property type="entry name" value="Lactamase_B"/>
    <property type="match status" value="1"/>
</dbReference>
<dbReference type="Gene3D" id="3.60.15.10">
    <property type="entry name" value="Ribonuclease Z/Hydroxyacylglutathione hydrolase-like"/>
    <property type="match status" value="1"/>
</dbReference>
<dbReference type="Proteomes" id="UP001596328">
    <property type="component" value="Unassembled WGS sequence"/>
</dbReference>
<dbReference type="GO" id="GO:0046872">
    <property type="term" value="F:metal ion binding"/>
    <property type="evidence" value="ECO:0007669"/>
    <property type="project" value="UniProtKB-KW"/>
</dbReference>
<name>A0ABD5S5S9_9EURY</name>
<sequence length="169" mass="17917">LVDAGDGFDAVGRVRDAVGDDLDAVILTHTHPDHVGNADALRDALGVETWGFDPANPNVDREIADGDAVRLGTGEFTALHTPGHKDDHLCFLSDDGAVVFAGDLVFADGGFGRTDLPEGNRERLIRSLERVVDATGDGLEELHTGHGRSVVDDPFGHVELAAQAARVDY</sequence>
<dbReference type="InterPro" id="IPR051453">
    <property type="entry name" value="MBL_Glyoxalase_II"/>
</dbReference>
<feature type="domain" description="Metallo-beta-lactamase" evidence="5">
    <location>
        <begin position="8"/>
        <end position="146"/>
    </location>
</feature>
<feature type="non-terminal residue" evidence="6">
    <location>
        <position position="1"/>
    </location>
</feature>
<dbReference type="PANTHER" id="PTHR46233">
    <property type="entry name" value="HYDROXYACYLGLUTATHIONE HYDROLASE GLOC"/>
    <property type="match status" value="1"/>
</dbReference>
<evidence type="ECO:0000259" key="5">
    <source>
        <dbReference type="SMART" id="SM00849"/>
    </source>
</evidence>
<comment type="cofactor">
    <cofactor evidence="1">
        <name>Zn(2+)</name>
        <dbReference type="ChEBI" id="CHEBI:29105"/>
    </cofactor>
</comment>
<comment type="caution">
    <text evidence="6">The sequence shown here is derived from an EMBL/GenBank/DDBJ whole genome shotgun (WGS) entry which is preliminary data.</text>
</comment>
<evidence type="ECO:0000256" key="3">
    <source>
        <dbReference type="ARBA" id="ARBA00022801"/>
    </source>
</evidence>
<dbReference type="InterPro" id="IPR001279">
    <property type="entry name" value="Metallo-B-lactamas"/>
</dbReference>
<dbReference type="EMBL" id="JBHSWU010001496">
    <property type="protein sequence ID" value="MFC6726902.1"/>
    <property type="molecule type" value="Genomic_DNA"/>
</dbReference>
<keyword evidence="7" id="KW-1185">Reference proteome</keyword>
<protein>
    <submittedName>
        <fullName evidence="6">MBL fold metallo-hydrolase</fullName>
    </submittedName>
</protein>
<keyword evidence="2" id="KW-0479">Metal-binding</keyword>
<organism evidence="6 7">
    <name type="scientific">Halobium palmae</name>
    <dbReference type="NCBI Taxonomy" id="1776492"/>
    <lineage>
        <taxon>Archaea</taxon>
        <taxon>Methanobacteriati</taxon>
        <taxon>Methanobacteriota</taxon>
        <taxon>Stenosarchaea group</taxon>
        <taxon>Halobacteria</taxon>
        <taxon>Halobacteriales</taxon>
        <taxon>Haloferacaceae</taxon>
        <taxon>Halobium</taxon>
    </lineage>
</organism>
<dbReference type="Pfam" id="PF00753">
    <property type="entry name" value="Lactamase_B"/>
    <property type="match status" value="2"/>
</dbReference>